<accession>A0A9J6F6N3</accession>
<keyword evidence="3" id="KW-1185">Reference proteome</keyword>
<dbReference type="Proteomes" id="UP000821853">
    <property type="component" value="Chromosome 1"/>
</dbReference>
<feature type="region of interest" description="Disordered" evidence="1">
    <location>
        <begin position="378"/>
        <end position="416"/>
    </location>
</feature>
<feature type="compositionally biased region" description="Polar residues" evidence="1">
    <location>
        <begin position="400"/>
        <end position="409"/>
    </location>
</feature>
<evidence type="ECO:0008006" key="4">
    <source>
        <dbReference type="Google" id="ProtNLM"/>
    </source>
</evidence>
<dbReference type="AlphaFoldDB" id="A0A9J6F6N3"/>
<dbReference type="EMBL" id="JABSTR010000001">
    <property type="protein sequence ID" value="KAH9359806.1"/>
    <property type="molecule type" value="Genomic_DNA"/>
</dbReference>
<evidence type="ECO:0000313" key="3">
    <source>
        <dbReference type="Proteomes" id="UP000821853"/>
    </source>
</evidence>
<sequence>MARDKELEVERAKTRELERLLRLAEAEFRARPGNENVVRPCCSCGQTTHLSADCRVYLHLDRDASPPPPRGRCVEVGGPESGEKPRLVTAAVSGVSKRRPNKVGGRLVRPSVTAKPFKLRLDTVSETVRLRRIFNPYQLTRSAKSVALAETSRKRTAVGSAIFPLSRVMVGGTWATQPKAAESTGQPTGQAGALALTAPSGKEGAGFGSVGPGEADEPARSDLSSLSDTEAGADQRIRPDNPASSLDDSSRRATAGLAARRASVTIVGDYPATQLGAQKSTVQIRVPGGTLASTARIMKVVTGLCSDCPGKANDTGSTEVSPLRSMVVGVEAVGQTANTHLGASKSLPYHDWPYPNGFLGADATSDICGSRNPAGIAAAASSGRTQTGDAPTSDMDSDGTETPSAQAGTRPQGPPVLISVDKPSTSCDHASSVALDKLLGSPKSRRSFTALNADKLLLAGAVNRASQMRARVDNGAVESRRFAYAGGDSVERVHEKGSLLKLRLLVMRVVLALWASLTGCRGGSPGALSNAKYRCWRNNQGVDSHLEAAPD</sequence>
<name>A0A9J6F6N3_HAELO</name>
<evidence type="ECO:0000313" key="2">
    <source>
        <dbReference type="EMBL" id="KAH9359806.1"/>
    </source>
</evidence>
<proteinExistence type="predicted"/>
<feature type="region of interest" description="Disordered" evidence="1">
    <location>
        <begin position="198"/>
        <end position="254"/>
    </location>
</feature>
<reference evidence="2 3" key="1">
    <citation type="journal article" date="2020" name="Cell">
        <title>Large-Scale Comparative Analyses of Tick Genomes Elucidate Their Genetic Diversity and Vector Capacities.</title>
        <authorList>
            <consortium name="Tick Genome and Microbiome Consortium (TIGMIC)"/>
            <person name="Jia N."/>
            <person name="Wang J."/>
            <person name="Shi W."/>
            <person name="Du L."/>
            <person name="Sun Y."/>
            <person name="Zhan W."/>
            <person name="Jiang J.F."/>
            <person name="Wang Q."/>
            <person name="Zhang B."/>
            <person name="Ji P."/>
            <person name="Bell-Sakyi L."/>
            <person name="Cui X.M."/>
            <person name="Yuan T.T."/>
            <person name="Jiang B.G."/>
            <person name="Yang W.F."/>
            <person name="Lam T.T."/>
            <person name="Chang Q.C."/>
            <person name="Ding S.J."/>
            <person name="Wang X.J."/>
            <person name="Zhu J.G."/>
            <person name="Ruan X.D."/>
            <person name="Zhao L."/>
            <person name="Wei J.T."/>
            <person name="Ye R.Z."/>
            <person name="Que T.C."/>
            <person name="Du C.H."/>
            <person name="Zhou Y.H."/>
            <person name="Cheng J.X."/>
            <person name="Dai P.F."/>
            <person name="Guo W.B."/>
            <person name="Han X.H."/>
            <person name="Huang E.J."/>
            <person name="Li L.F."/>
            <person name="Wei W."/>
            <person name="Gao Y.C."/>
            <person name="Liu J.Z."/>
            <person name="Shao H.Z."/>
            <person name="Wang X."/>
            <person name="Wang C.C."/>
            <person name="Yang T.C."/>
            <person name="Huo Q.B."/>
            <person name="Li W."/>
            <person name="Chen H.Y."/>
            <person name="Chen S.E."/>
            <person name="Zhou L.G."/>
            <person name="Ni X.B."/>
            <person name="Tian J.H."/>
            <person name="Sheng Y."/>
            <person name="Liu T."/>
            <person name="Pan Y.S."/>
            <person name="Xia L.Y."/>
            <person name="Li J."/>
            <person name="Zhao F."/>
            <person name="Cao W.C."/>
        </authorList>
    </citation>
    <scope>NUCLEOTIDE SEQUENCE [LARGE SCALE GENOMIC DNA]</scope>
    <source>
        <strain evidence="2">HaeL-2018</strain>
    </source>
</reference>
<evidence type="ECO:0000256" key="1">
    <source>
        <dbReference type="SAM" id="MobiDB-lite"/>
    </source>
</evidence>
<gene>
    <name evidence="2" type="ORF">HPB48_015819</name>
</gene>
<protein>
    <recommendedName>
        <fullName evidence="4">CCHC-type domain-containing protein</fullName>
    </recommendedName>
</protein>
<comment type="caution">
    <text evidence="2">The sequence shown here is derived from an EMBL/GenBank/DDBJ whole genome shotgun (WGS) entry which is preliminary data.</text>
</comment>
<organism evidence="2 3">
    <name type="scientific">Haemaphysalis longicornis</name>
    <name type="common">Bush tick</name>
    <dbReference type="NCBI Taxonomy" id="44386"/>
    <lineage>
        <taxon>Eukaryota</taxon>
        <taxon>Metazoa</taxon>
        <taxon>Ecdysozoa</taxon>
        <taxon>Arthropoda</taxon>
        <taxon>Chelicerata</taxon>
        <taxon>Arachnida</taxon>
        <taxon>Acari</taxon>
        <taxon>Parasitiformes</taxon>
        <taxon>Ixodida</taxon>
        <taxon>Ixodoidea</taxon>
        <taxon>Ixodidae</taxon>
        <taxon>Haemaphysalinae</taxon>
        <taxon>Haemaphysalis</taxon>
    </lineage>
</organism>
<dbReference type="VEuPathDB" id="VectorBase:HLOH_054765"/>